<reference evidence="3" key="1">
    <citation type="submission" date="2022-08" db="EMBL/GenBank/DDBJ databases">
        <title>Draft genome sequence of Lysinibacillus sp. strain KH24.</title>
        <authorList>
            <person name="Kanbe H."/>
            <person name="Itoh H."/>
        </authorList>
    </citation>
    <scope>NUCLEOTIDE SEQUENCE</scope>
    <source>
        <strain evidence="3">KH24</strain>
    </source>
</reference>
<dbReference type="InterPro" id="IPR013217">
    <property type="entry name" value="Methyltransf_12"/>
</dbReference>
<dbReference type="PANTHER" id="PTHR43861">
    <property type="entry name" value="TRANS-ACONITATE 2-METHYLTRANSFERASE-RELATED"/>
    <property type="match status" value="1"/>
</dbReference>
<dbReference type="RefSeq" id="WP_264990221.1">
    <property type="nucleotide sequence ID" value="NZ_BRZA01000008.1"/>
</dbReference>
<dbReference type="GO" id="GO:0032259">
    <property type="term" value="P:methylation"/>
    <property type="evidence" value="ECO:0007669"/>
    <property type="project" value="UniProtKB-KW"/>
</dbReference>
<dbReference type="SUPFAM" id="SSF53335">
    <property type="entry name" value="S-adenosyl-L-methionine-dependent methyltransferases"/>
    <property type="match status" value="1"/>
</dbReference>
<proteinExistence type="predicted"/>
<evidence type="ECO:0000256" key="1">
    <source>
        <dbReference type="ARBA" id="ARBA00022679"/>
    </source>
</evidence>
<accession>A0ABQ5NPS5</accession>
<sequence length="200" mass="22492">MGNIDIFERIASSYDTNERAEIAKIAANAIRAQLIDASTKDAIDFGCGTGLIGMHMLNDFKSVLFLDAAQNMVDQIQHKITEFNIQHAHTLCLNIENESLANVRADYIFMAQVLLHIENIEFVLTRLYDVLNEGGHLLIVDFDKNENVATDMVHNGFEQAELSSLLAKIGYQNIQSKTFYHGEKIFMAQDASMFIMDGQK</sequence>
<evidence type="ECO:0000313" key="4">
    <source>
        <dbReference type="Proteomes" id="UP001065593"/>
    </source>
</evidence>
<keyword evidence="1" id="KW-0808">Transferase</keyword>
<keyword evidence="3" id="KW-0489">Methyltransferase</keyword>
<dbReference type="CDD" id="cd02440">
    <property type="entry name" value="AdoMet_MTases"/>
    <property type="match status" value="1"/>
</dbReference>
<gene>
    <name evidence="3" type="ORF">LYSBPC_34350</name>
</gene>
<dbReference type="Pfam" id="PF08242">
    <property type="entry name" value="Methyltransf_12"/>
    <property type="match status" value="1"/>
</dbReference>
<dbReference type="Gene3D" id="3.40.50.150">
    <property type="entry name" value="Vaccinia Virus protein VP39"/>
    <property type="match status" value="1"/>
</dbReference>
<protein>
    <submittedName>
        <fullName evidence="3">Methyltransferase type 12</fullName>
    </submittedName>
</protein>
<name>A0ABQ5NPS5_9BACI</name>
<dbReference type="EMBL" id="BRZA01000008">
    <property type="protein sequence ID" value="GLC90308.1"/>
    <property type="molecule type" value="Genomic_DNA"/>
</dbReference>
<comment type="caution">
    <text evidence="3">The sequence shown here is derived from an EMBL/GenBank/DDBJ whole genome shotgun (WGS) entry which is preliminary data.</text>
</comment>
<dbReference type="GO" id="GO:0008168">
    <property type="term" value="F:methyltransferase activity"/>
    <property type="evidence" value="ECO:0007669"/>
    <property type="project" value="UniProtKB-KW"/>
</dbReference>
<feature type="domain" description="Methyltransferase type 12" evidence="2">
    <location>
        <begin position="43"/>
        <end position="137"/>
    </location>
</feature>
<organism evidence="3 4">
    <name type="scientific">Lysinibacillus piscis</name>
    <dbReference type="NCBI Taxonomy" id="2518931"/>
    <lineage>
        <taxon>Bacteria</taxon>
        <taxon>Bacillati</taxon>
        <taxon>Bacillota</taxon>
        <taxon>Bacilli</taxon>
        <taxon>Bacillales</taxon>
        <taxon>Bacillaceae</taxon>
        <taxon>Lysinibacillus</taxon>
    </lineage>
</organism>
<evidence type="ECO:0000313" key="3">
    <source>
        <dbReference type="EMBL" id="GLC90308.1"/>
    </source>
</evidence>
<dbReference type="InterPro" id="IPR029063">
    <property type="entry name" value="SAM-dependent_MTases_sf"/>
</dbReference>
<keyword evidence="4" id="KW-1185">Reference proteome</keyword>
<evidence type="ECO:0000259" key="2">
    <source>
        <dbReference type="Pfam" id="PF08242"/>
    </source>
</evidence>
<dbReference type="PANTHER" id="PTHR43861:SF3">
    <property type="entry name" value="PUTATIVE (AFU_ORTHOLOGUE AFUA_2G14390)-RELATED"/>
    <property type="match status" value="1"/>
</dbReference>
<dbReference type="Proteomes" id="UP001065593">
    <property type="component" value="Unassembled WGS sequence"/>
</dbReference>